<proteinExistence type="predicted"/>
<feature type="non-terminal residue" evidence="1">
    <location>
        <position position="1"/>
    </location>
</feature>
<protein>
    <submittedName>
        <fullName evidence="1">Uncharacterized protein</fullName>
    </submittedName>
</protein>
<comment type="caution">
    <text evidence="1">The sequence shown here is derived from an EMBL/GenBank/DDBJ whole genome shotgun (WGS) entry which is preliminary data.</text>
</comment>
<organism evidence="1 2">
    <name type="scientific">Eragrostis curvula</name>
    <name type="common">weeping love grass</name>
    <dbReference type="NCBI Taxonomy" id="38414"/>
    <lineage>
        <taxon>Eukaryota</taxon>
        <taxon>Viridiplantae</taxon>
        <taxon>Streptophyta</taxon>
        <taxon>Embryophyta</taxon>
        <taxon>Tracheophyta</taxon>
        <taxon>Spermatophyta</taxon>
        <taxon>Magnoliopsida</taxon>
        <taxon>Liliopsida</taxon>
        <taxon>Poales</taxon>
        <taxon>Poaceae</taxon>
        <taxon>PACMAD clade</taxon>
        <taxon>Chloridoideae</taxon>
        <taxon>Eragrostideae</taxon>
        <taxon>Eragrostidinae</taxon>
        <taxon>Eragrostis</taxon>
    </lineage>
</organism>
<evidence type="ECO:0000313" key="2">
    <source>
        <dbReference type="Proteomes" id="UP000324897"/>
    </source>
</evidence>
<gene>
    <name evidence="1" type="ORF">EJB05_15639</name>
</gene>
<dbReference type="AlphaFoldDB" id="A0A5J9VDR8"/>
<dbReference type="Proteomes" id="UP000324897">
    <property type="component" value="Unassembled WGS sequence"/>
</dbReference>
<dbReference type="EMBL" id="RWGY01000009">
    <property type="protein sequence ID" value="TVU33828.1"/>
    <property type="molecule type" value="Genomic_DNA"/>
</dbReference>
<sequence length="114" mass="12656">MHLRGNSVVSFLPPGAYDVYHSPTVKGWSELEQCARRCKGCRWLHRLPDLAGECLPVAIDIPGVDLAGGVVFNIGKNKKKQVIEIRMNSLQLKTGYWREVVEEGDSLPAALLIQ</sequence>
<keyword evidence="2" id="KW-1185">Reference proteome</keyword>
<accession>A0A5J9VDR8</accession>
<name>A0A5J9VDR8_9POAL</name>
<evidence type="ECO:0000313" key="1">
    <source>
        <dbReference type="EMBL" id="TVU33828.1"/>
    </source>
</evidence>
<dbReference type="Gramene" id="TVU33828">
    <property type="protein sequence ID" value="TVU33828"/>
    <property type="gene ID" value="EJB05_15639"/>
</dbReference>
<reference evidence="1 2" key="1">
    <citation type="journal article" date="2019" name="Sci. Rep.">
        <title>A high-quality genome of Eragrostis curvula grass provides insights into Poaceae evolution and supports new strategies to enhance forage quality.</title>
        <authorList>
            <person name="Carballo J."/>
            <person name="Santos B.A.C.M."/>
            <person name="Zappacosta D."/>
            <person name="Garbus I."/>
            <person name="Selva J.P."/>
            <person name="Gallo C.A."/>
            <person name="Diaz A."/>
            <person name="Albertini E."/>
            <person name="Caccamo M."/>
            <person name="Echenique V."/>
        </authorList>
    </citation>
    <scope>NUCLEOTIDE SEQUENCE [LARGE SCALE GENOMIC DNA]</scope>
    <source>
        <strain evidence="2">cv. Victoria</strain>
        <tissue evidence="1">Leaf</tissue>
    </source>
</reference>